<dbReference type="PROSITE" id="PS00063">
    <property type="entry name" value="ALDOKETO_REDUCTASE_3"/>
    <property type="match status" value="1"/>
</dbReference>
<dbReference type="Gene3D" id="3.20.20.100">
    <property type="entry name" value="NADP-dependent oxidoreductase domain"/>
    <property type="match status" value="1"/>
</dbReference>
<accession>A0ABM0K1A8</accession>
<dbReference type="PRINTS" id="PR00069">
    <property type="entry name" value="ALDKETRDTASE"/>
</dbReference>
<reference evidence="3" key="1">
    <citation type="submission" date="2025-08" db="UniProtKB">
        <authorList>
            <consortium name="RefSeq"/>
        </authorList>
    </citation>
    <scope>IDENTIFICATION</scope>
</reference>
<name>A0ABM0K1A8_APLCA</name>
<dbReference type="PROSITE" id="PS00798">
    <property type="entry name" value="ALDOKETO_REDUCTASE_1"/>
    <property type="match status" value="1"/>
</dbReference>
<dbReference type="InterPro" id="IPR023210">
    <property type="entry name" value="NADP_OxRdtase_dom"/>
</dbReference>
<sequence>MSVPRFLTLNTGCRFPTLGLGTYMLQGDVLKQTLDFALFLGYRHIDTAASYENETEIGEVLGDRIQAGKLSRKDVFITTKIPSTCLRKSDTLESAHKSLSQLKMKNVDMLLIHHPWGQVKRKEGENAPLINNSTGKREIEKVDFIETWTALESLFKDDFTKNIGLSNFTIGQIQRVLSAAQIPPANVQLECHAYYQQQKLKAFCDSNDIALSAYAPIGAVNRPDIHKHNTENLTEDPLIIELSEKYEKTPAQILLNFLLCRGFAVLPKSSSPGRLEENFNALSFELSEEDIKKICTLDRGVRFYNFLYIHHHPEFFENEEF</sequence>
<gene>
    <name evidence="3" type="primary">LOC101848686</name>
</gene>
<dbReference type="PANTHER" id="PTHR43827:SF14">
    <property type="entry name" value="NADP-DEPENDENT OXIDOREDUCTASE DOMAIN-CONTAINING PROTEIN"/>
    <property type="match status" value="1"/>
</dbReference>
<dbReference type="PROSITE" id="PS00062">
    <property type="entry name" value="ALDOKETO_REDUCTASE_2"/>
    <property type="match status" value="1"/>
</dbReference>
<evidence type="ECO:0000313" key="2">
    <source>
        <dbReference type="Proteomes" id="UP000694888"/>
    </source>
</evidence>
<dbReference type="SUPFAM" id="SSF51430">
    <property type="entry name" value="NAD(P)-linked oxidoreductase"/>
    <property type="match status" value="1"/>
</dbReference>
<dbReference type="Pfam" id="PF00248">
    <property type="entry name" value="Aldo_ket_red"/>
    <property type="match status" value="1"/>
</dbReference>
<dbReference type="GeneID" id="101848686"/>
<dbReference type="PANTHER" id="PTHR43827">
    <property type="entry name" value="2,5-DIKETO-D-GLUCONIC ACID REDUCTASE"/>
    <property type="match status" value="1"/>
</dbReference>
<organism evidence="2 3">
    <name type="scientific">Aplysia californica</name>
    <name type="common">California sea hare</name>
    <dbReference type="NCBI Taxonomy" id="6500"/>
    <lineage>
        <taxon>Eukaryota</taxon>
        <taxon>Metazoa</taxon>
        <taxon>Spiralia</taxon>
        <taxon>Lophotrochozoa</taxon>
        <taxon>Mollusca</taxon>
        <taxon>Gastropoda</taxon>
        <taxon>Heterobranchia</taxon>
        <taxon>Euthyneura</taxon>
        <taxon>Tectipleura</taxon>
        <taxon>Aplysiida</taxon>
        <taxon>Aplysioidea</taxon>
        <taxon>Aplysiidae</taxon>
        <taxon>Aplysia</taxon>
    </lineage>
</organism>
<evidence type="ECO:0000313" key="3">
    <source>
        <dbReference type="RefSeq" id="XP_005106409.1"/>
    </source>
</evidence>
<dbReference type="RefSeq" id="XP_005106409.1">
    <property type="nucleotide sequence ID" value="XM_005106352.3"/>
</dbReference>
<keyword evidence="2" id="KW-1185">Reference proteome</keyword>
<evidence type="ECO:0000259" key="1">
    <source>
        <dbReference type="Pfam" id="PF00248"/>
    </source>
</evidence>
<dbReference type="InterPro" id="IPR018170">
    <property type="entry name" value="Aldo/ket_reductase_CS"/>
</dbReference>
<feature type="domain" description="NADP-dependent oxidoreductase" evidence="1">
    <location>
        <begin position="18"/>
        <end position="295"/>
    </location>
</feature>
<dbReference type="InterPro" id="IPR036812">
    <property type="entry name" value="NAD(P)_OxRdtase_dom_sf"/>
</dbReference>
<dbReference type="PIRSF" id="PIRSF000097">
    <property type="entry name" value="AKR"/>
    <property type="match status" value="1"/>
</dbReference>
<proteinExistence type="predicted"/>
<dbReference type="InterPro" id="IPR020471">
    <property type="entry name" value="AKR"/>
</dbReference>
<dbReference type="Proteomes" id="UP000694888">
    <property type="component" value="Unplaced"/>
</dbReference>
<protein>
    <submittedName>
        <fullName evidence="3">Aldo-keto reductase family 1 member A1-A</fullName>
    </submittedName>
</protein>